<organism evidence="2 3">
    <name type="scientific">Stenotrophomonas pictorum JCM 9942</name>
    <dbReference type="NCBI Taxonomy" id="1236960"/>
    <lineage>
        <taxon>Bacteria</taxon>
        <taxon>Pseudomonadati</taxon>
        <taxon>Pseudomonadota</taxon>
        <taxon>Gammaproteobacteria</taxon>
        <taxon>Lysobacterales</taxon>
        <taxon>Lysobacteraceae</taxon>
        <taxon>Stenotrophomonas</taxon>
    </lineage>
</organism>
<protein>
    <recommendedName>
        <fullName evidence="4">Lysozyme inhibitor LprI N-terminal domain-containing protein</fullName>
    </recommendedName>
</protein>
<keyword evidence="3" id="KW-1185">Reference proteome</keyword>
<dbReference type="EMBL" id="LLXS01000059">
    <property type="protein sequence ID" value="KRG38303.1"/>
    <property type="molecule type" value="Genomic_DNA"/>
</dbReference>
<gene>
    <name evidence="2" type="ORF">ARC78_15720</name>
</gene>
<evidence type="ECO:0000256" key="1">
    <source>
        <dbReference type="SAM" id="SignalP"/>
    </source>
</evidence>
<evidence type="ECO:0000313" key="2">
    <source>
        <dbReference type="EMBL" id="KRG38303.1"/>
    </source>
</evidence>
<name>A0A0Q9ZZE4_9GAMM</name>
<comment type="caution">
    <text evidence="2">The sequence shown here is derived from an EMBL/GenBank/DDBJ whole genome shotgun (WGS) entry which is preliminary data.</text>
</comment>
<proteinExistence type="predicted"/>
<evidence type="ECO:0008006" key="4">
    <source>
        <dbReference type="Google" id="ProtNLM"/>
    </source>
</evidence>
<evidence type="ECO:0000313" key="3">
    <source>
        <dbReference type="Proteomes" id="UP000050836"/>
    </source>
</evidence>
<dbReference type="RefSeq" id="WP_057506587.1">
    <property type="nucleotide sequence ID" value="NZ_LLXS01000059.1"/>
</dbReference>
<accession>A0A0Q9ZZE4</accession>
<sequence length="180" mass="19442">MRSVILKVSVIGAMTLPGAWAAEPAGQAQMIQRVIEVTDPCQRRQLLLAVSADIQESRATAQLQRDGGSTALAALAWQNHLLYVFAGLAEQWDMAAWFTQGTQLAAQTRAGEVAPEPAAVRLAAWKQDGQRLRSAPIAGVVPGDCPLMPRAVEKLRADLRRWIVRQARANGSAGLEEAPR</sequence>
<reference evidence="2 3" key="1">
    <citation type="submission" date="2015-10" db="EMBL/GenBank/DDBJ databases">
        <title>Genome sequencing and analysis of members of genus Stenotrophomonas.</title>
        <authorList>
            <person name="Patil P.P."/>
            <person name="Midha S."/>
            <person name="Patil P.B."/>
        </authorList>
    </citation>
    <scope>NUCLEOTIDE SEQUENCE [LARGE SCALE GENOMIC DNA]</scope>
    <source>
        <strain evidence="2 3">JCM 9942</strain>
    </source>
</reference>
<dbReference type="AlphaFoldDB" id="A0A0Q9ZZE4"/>
<feature type="signal peptide" evidence="1">
    <location>
        <begin position="1"/>
        <end position="21"/>
    </location>
</feature>
<feature type="chain" id="PRO_5006390060" description="Lysozyme inhibitor LprI N-terminal domain-containing protein" evidence="1">
    <location>
        <begin position="22"/>
        <end position="180"/>
    </location>
</feature>
<keyword evidence="1" id="KW-0732">Signal</keyword>
<dbReference type="Proteomes" id="UP000050836">
    <property type="component" value="Unassembled WGS sequence"/>
</dbReference>